<dbReference type="Proteomes" id="UP001515480">
    <property type="component" value="Unassembled WGS sequence"/>
</dbReference>
<organism evidence="2 3">
    <name type="scientific">Prymnesium parvum</name>
    <name type="common">Toxic golden alga</name>
    <dbReference type="NCBI Taxonomy" id="97485"/>
    <lineage>
        <taxon>Eukaryota</taxon>
        <taxon>Haptista</taxon>
        <taxon>Haptophyta</taxon>
        <taxon>Prymnesiophyceae</taxon>
        <taxon>Prymnesiales</taxon>
        <taxon>Prymnesiaceae</taxon>
        <taxon>Prymnesium</taxon>
    </lineage>
</organism>
<comment type="caution">
    <text evidence="2">The sequence shown here is derived from an EMBL/GenBank/DDBJ whole genome shotgun (WGS) entry which is preliminary data.</text>
</comment>
<evidence type="ECO:0000256" key="1">
    <source>
        <dbReference type="SAM" id="Phobius"/>
    </source>
</evidence>
<keyword evidence="1" id="KW-1133">Transmembrane helix</keyword>
<keyword evidence="1" id="KW-0472">Membrane</keyword>
<keyword evidence="3" id="KW-1185">Reference proteome</keyword>
<feature type="transmembrane region" description="Helical" evidence="1">
    <location>
        <begin position="79"/>
        <end position="103"/>
    </location>
</feature>
<name>A0AB34IBW0_PRYPA</name>
<sequence>MDALRAYTSSPAARLPLTPAEREELLACAVATLEHPELRAPLLSLLLHSLVALEPHDALHPFAIRLLWQLSASNSGTQVGVSGGGGAVGVLLLGFAGASLAMLKLLERTYHESLPHCRVVSAIGVGLDAPLARRRQLEEVEAALRGCGALLVHSLSNNGYFLWQNVKQALPQLVQRVRAMVFDCGPCLPGDFSANDLREVVKGAILSSAFINEIQACPRTSRTLFNRTGP</sequence>
<gene>
    <name evidence="2" type="ORF">AB1Y20_016753</name>
</gene>
<dbReference type="EMBL" id="JBGBPQ010000032">
    <property type="protein sequence ID" value="KAL1495384.1"/>
    <property type="molecule type" value="Genomic_DNA"/>
</dbReference>
<accession>A0AB34IBW0</accession>
<dbReference type="AlphaFoldDB" id="A0AB34IBW0"/>
<evidence type="ECO:0000313" key="2">
    <source>
        <dbReference type="EMBL" id="KAL1495384.1"/>
    </source>
</evidence>
<keyword evidence="1" id="KW-0812">Transmembrane</keyword>
<proteinExistence type="predicted"/>
<reference evidence="2 3" key="1">
    <citation type="journal article" date="2024" name="Science">
        <title>Giant polyketide synthase enzymes in the biosynthesis of giant marine polyether toxins.</title>
        <authorList>
            <person name="Fallon T.R."/>
            <person name="Shende V.V."/>
            <person name="Wierzbicki I.H."/>
            <person name="Pendleton A.L."/>
            <person name="Watervoot N.F."/>
            <person name="Auber R.P."/>
            <person name="Gonzalez D.J."/>
            <person name="Wisecaver J.H."/>
            <person name="Moore B.S."/>
        </authorList>
    </citation>
    <scope>NUCLEOTIDE SEQUENCE [LARGE SCALE GENOMIC DNA]</scope>
    <source>
        <strain evidence="2 3">12B1</strain>
    </source>
</reference>
<protein>
    <submittedName>
        <fullName evidence="2">Uncharacterized protein</fullName>
    </submittedName>
</protein>
<evidence type="ECO:0000313" key="3">
    <source>
        <dbReference type="Proteomes" id="UP001515480"/>
    </source>
</evidence>